<dbReference type="Proteomes" id="UP001381693">
    <property type="component" value="Unassembled WGS sequence"/>
</dbReference>
<dbReference type="InterPro" id="IPR008967">
    <property type="entry name" value="p53-like_TF_DNA-bd_sf"/>
</dbReference>
<evidence type="ECO:0000256" key="10">
    <source>
        <dbReference type="ARBA" id="ARBA00023242"/>
    </source>
</evidence>
<name>A0AAN8WUR6_HALRR</name>
<dbReference type="InterPro" id="IPR011615">
    <property type="entry name" value="p53_DNA-bd"/>
</dbReference>
<keyword evidence="3" id="KW-0053">Apoptosis</keyword>
<dbReference type="EMBL" id="JAXCGZ010014705">
    <property type="protein sequence ID" value="KAK7071402.1"/>
    <property type="molecule type" value="Genomic_DNA"/>
</dbReference>
<evidence type="ECO:0000256" key="9">
    <source>
        <dbReference type="ARBA" id="ARBA00023163"/>
    </source>
</evidence>
<evidence type="ECO:0000313" key="14">
    <source>
        <dbReference type="EMBL" id="KAK7071402.1"/>
    </source>
</evidence>
<comment type="caution">
    <text evidence="14">The sequence shown here is derived from an EMBL/GenBank/DDBJ whole genome shotgun (WGS) entry which is preliminary data.</text>
</comment>
<dbReference type="InterPro" id="IPR002117">
    <property type="entry name" value="p53_tumour_suppressor"/>
</dbReference>
<feature type="region of interest" description="Disordered" evidence="12">
    <location>
        <begin position="129"/>
        <end position="150"/>
    </location>
</feature>
<accession>A0AAN8WUR6</accession>
<feature type="binding site" evidence="11">
    <location>
        <position position="334"/>
    </location>
    <ligand>
        <name>Zn(2+)</name>
        <dbReference type="ChEBI" id="CHEBI:29105"/>
    </ligand>
</feature>
<evidence type="ECO:0000256" key="3">
    <source>
        <dbReference type="ARBA" id="ARBA00022703"/>
    </source>
</evidence>
<evidence type="ECO:0000256" key="5">
    <source>
        <dbReference type="ARBA" id="ARBA00022833"/>
    </source>
</evidence>
<feature type="binding site" evidence="11">
    <location>
        <position position="272"/>
    </location>
    <ligand>
        <name>Zn(2+)</name>
        <dbReference type="ChEBI" id="CHEBI:29105"/>
    </ligand>
</feature>
<evidence type="ECO:0000313" key="15">
    <source>
        <dbReference type="Proteomes" id="UP001381693"/>
    </source>
</evidence>
<dbReference type="GO" id="GO:0006915">
    <property type="term" value="P:apoptotic process"/>
    <property type="evidence" value="ECO:0007669"/>
    <property type="project" value="UniProtKB-KW"/>
</dbReference>
<dbReference type="Gene3D" id="2.60.40.720">
    <property type="match status" value="1"/>
</dbReference>
<keyword evidence="7" id="KW-0238">DNA-binding</keyword>
<feature type="compositionally biased region" description="Polar residues" evidence="12">
    <location>
        <begin position="73"/>
        <end position="85"/>
    </location>
</feature>
<dbReference type="PANTHER" id="PTHR11447:SF16">
    <property type="entry name" value="P53 PROTEIN LONG FORM VARIANT 1"/>
    <property type="match status" value="1"/>
</dbReference>
<dbReference type="PRINTS" id="PR00386">
    <property type="entry name" value="P53SUPPRESSR"/>
</dbReference>
<dbReference type="Pfam" id="PF00870">
    <property type="entry name" value="P53"/>
    <property type="match status" value="1"/>
</dbReference>
<evidence type="ECO:0000256" key="7">
    <source>
        <dbReference type="ARBA" id="ARBA00023125"/>
    </source>
</evidence>
<evidence type="ECO:0000256" key="4">
    <source>
        <dbReference type="ARBA" id="ARBA00022723"/>
    </source>
</evidence>
<evidence type="ECO:0000256" key="12">
    <source>
        <dbReference type="SAM" id="MobiDB-lite"/>
    </source>
</evidence>
<proteinExistence type="inferred from homology"/>
<keyword evidence="15" id="KW-1185">Reference proteome</keyword>
<keyword evidence="8" id="KW-0010">Activator</keyword>
<dbReference type="PANTHER" id="PTHR11447">
    <property type="entry name" value="CELLULAR TUMOR ANTIGEN P53"/>
    <property type="match status" value="1"/>
</dbReference>
<dbReference type="GO" id="GO:0046872">
    <property type="term" value="F:metal ion binding"/>
    <property type="evidence" value="ECO:0007669"/>
    <property type="project" value="UniProtKB-KW"/>
</dbReference>
<evidence type="ECO:0000259" key="13">
    <source>
        <dbReference type="Pfam" id="PF00870"/>
    </source>
</evidence>
<sequence>MDDQDSEPLFGQDVYSLLRDDSLLHRTGSNNFATLLESADASLPNANNPVHREGYGNPQANSEHDQQHRKQVQHSQLPQQGNQSSQPTMIKLEVDQQNENATPNQQPQHHYIYQMNTNGELVLIGSDSMPEPTGAEAGAAGTSQQQQQQTTIPWDDIDNDSMNLNSNPIRHNSLMALIEESASLAMPDTTGVSRTLPSLQPWSGKYNFDISLPTGNKDRNKWCYSQMLQKLYVCPNVAVPVNISLSKWIDASITITPVFQQSQHRTDPVTRCYNCRSIQNCEPSLLDYIVQIEGEGCDYELIQERHIVKVPLQSPPPGEVSSTLLVKLMCLTSCVGGPNRRPFCLVLTLRSNPFGEEIGRQIIDVKCCKCPSRDMNNDEKGSSSYSNFGQASGEEKMTKIRKLSLEIQVKQRRKKPKIKQESGRESRYVNIAVPVEFELQVKSYVNGLIAEQFVRRNQPHLLPFPEDEC</sequence>
<keyword evidence="10" id="KW-0539">Nucleus</keyword>
<evidence type="ECO:0000256" key="11">
    <source>
        <dbReference type="PIRSR" id="PIRSR602117-1"/>
    </source>
</evidence>
<dbReference type="InterPro" id="IPR012346">
    <property type="entry name" value="p53/RUNT-type_TF_DNA-bd_sf"/>
</dbReference>
<dbReference type="AlphaFoldDB" id="A0AAN8WUR6"/>
<dbReference type="GO" id="GO:0005634">
    <property type="term" value="C:nucleus"/>
    <property type="evidence" value="ECO:0007669"/>
    <property type="project" value="UniProtKB-SubCell"/>
</dbReference>
<feature type="compositionally biased region" description="Low complexity" evidence="12">
    <location>
        <begin position="133"/>
        <end position="150"/>
    </location>
</feature>
<dbReference type="SUPFAM" id="SSF49417">
    <property type="entry name" value="p53-like transcription factors"/>
    <property type="match status" value="1"/>
</dbReference>
<evidence type="ECO:0000256" key="8">
    <source>
        <dbReference type="ARBA" id="ARBA00023159"/>
    </source>
</evidence>
<dbReference type="GO" id="GO:0000978">
    <property type="term" value="F:RNA polymerase II cis-regulatory region sequence-specific DNA binding"/>
    <property type="evidence" value="ECO:0007669"/>
    <property type="project" value="TreeGrafter"/>
</dbReference>
<protein>
    <recommendedName>
        <fullName evidence="13">p53 DNA-binding domain-containing protein</fullName>
    </recommendedName>
</protein>
<keyword evidence="9" id="KW-0804">Transcription</keyword>
<feature type="binding site" evidence="11">
    <location>
        <position position="330"/>
    </location>
    <ligand>
        <name>Zn(2+)</name>
        <dbReference type="ChEBI" id="CHEBI:29105"/>
    </ligand>
</feature>
<comment type="cofactor">
    <cofactor evidence="11">
        <name>Zn(2+)</name>
        <dbReference type="ChEBI" id="CHEBI:29105"/>
    </cofactor>
    <text evidence="11">Binds 1 zinc ion per subunit.</text>
</comment>
<feature type="region of interest" description="Disordered" evidence="12">
    <location>
        <begin position="43"/>
        <end position="85"/>
    </location>
</feature>
<gene>
    <name evidence="14" type="ORF">SK128_000220</name>
</gene>
<organism evidence="14 15">
    <name type="scientific">Halocaridina rubra</name>
    <name type="common">Hawaiian red shrimp</name>
    <dbReference type="NCBI Taxonomy" id="373956"/>
    <lineage>
        <taxon>Eukaryota</taxon>
        <taxon>Metazoa</taxon>
        <taxon>Ecdysozoa</taxon>
        <taxon>Arthropoda</taxon>
        <taxon>Crustacea</taxon>
        <taxon>Multicrustacea</taxon>
        <taxon>Malacostraca</taxon>
        <taxon>Eumalacostraca</taxon>
        <taxon>Eucarida</taxon>
        <taxon>Decapoda</taxon>
        <taxon>Pleocyemata</taxon>
        <taxon>Caridea</taxon>
        <taxon>Atyoidea</taxon>
        <taxon>Atyidae</taxon>
        <taxon>Halocaridina</taxon>
    </lineage>
</organism>
<keyword evidence="5 11" id="KW-0862">Zinc</keyword>
<comment type="similarity">
    <text evidence="2">Belongs to the p53 family.</text>
</comment>
<evidence type="ECO:0000256" key="6">
    <source>
        <dbReference type="ARBA" id="ARBA00023015"/>
    </source>
</evidence>
<evidence type="ECO:0000256" key="1">
    <source>
        <dbReference type="ARBA" id="ARBA00004123"/>
    </source>
</evidence>
<dbReference type="GO" id="GO:0000981">
    <property type="term" value="F:DNA-binding transcription factor activity, RNA polymerase II-specific"/>
    <property type="evidence" value="ECO:0007669"/>
    <property type="project" value="TreeGrafter"/>
</dbReference>
<dbReference type="CDD" id="cd08367">
    <property type="entry name" value="P53"/>
    <property type="match status" value="1"/>
</dbReference>
<comment type="subcellular location">
    <subcellularLocation>
        <location evidence="1">Nucleus</location>
    </subcellularLocation>
</comment>
<keyword evidence="4 11" id="KW-0479">Metal-binding</keyword>
<reference evidence="14 15" key="1">
    <citation type="submission" date="2023-11" db="EMBL/GenBank/DDBJ databases">
        <title>Halocaridina rubra genome assembly.</title>
        <authorList>
            <person name="Smith C."/>
        </authorList>
    </citation>
    <scope>NUCLEOTIDE SEQUENCE [LARGE SCALE GENOMIC DNA]</scope>
    <source>
        <strain evidence="14">EP-1</strain>
        <tissue evidence="14">Whole</tissue>
    </source>
</reference>
<keyword evidence="6" id="KW-0805">Transcription regulation</keyword>
<evidence type="ECO:0000256" key="2">
    <source>
        <dbReference type="ARBA" id="ARBA00006167"/>
    </source>
</evidence>
<feature type="domain" description="p53 DNA-binding" evidence="13">
    <location>
        <begin position="201"/>
        <end position="380"/>
    </location>
</feature>